<dbReference type="AlphaFoldDB" id="A0ABD2XZS8"/>
<reference evidence="1 2" key="1">
    <citation type="submission" date="2024-11" db="EMBL/GenBank/DDBJ databases">
        <title>A near-complete genome assembly of Cinchona calisaya.</title>
        <authorList>
            <person name="Lian D.C."/>
            <person name="Zhao X.W."/>
            <person name="Wei L."/>
        </authorList>
    </citation>
    <scope>NUCLEOTIDE SEQUENCE [LARGE SCALE GENOMIC DNA]</scope>
    <source>
        <tissue evidence="1">Nenye</tissue>
    </source>
</reference>
<organism evidence="1 2">
    <name type="scientific">Cinchona calisaya</name>
    <dbReference type="NCBI Taxonomy" id="153742"/>
    <lineage>
        <taxon>Eukaryota</taxon>
        <taxon>Viridiplantae</taxon>
        <taxon>Streptophyta</taxon>
        <taxon>Embryophyta</taxon>
        <taxon>Tracheophyta</taxon>
        <taxon>Spermatophyta</taxon>
        <taxon>Magnoliopsida</taxon>
        <taxon>eudicotyledons</taxon>
        <taxon>Gunneridae</taxon>
        <taxon>Pentapetalae</taxon>
        <taxon>asterids</taxon>
        <taxon>lamiids</taxon>
        <taxon>Gentianales</taxon>
        <taxon>Rubiaceae</taxon>
        <taxon>Cinchonoideae</taxon>
        <taxon>Cinchoneae</taxon>
        <taxon>Cinchona</taxon>
    </lineage>
</organism>
<name>A0ABD2XZS8_9GENT</name>
<dbReference type="InterPro" id="IPR009902">
    <property type="entry name" value="DUF1442"/>
</dbReference>
<dbReference type="InterPro" id="IPR029063">
    <property type="entry name" value="SAM-dependent_MTases_sf"/>
</dbReference>
<dbReference type="Gene3D" id="3.40.50.150">
    <property type="entry name" value="Vaccinia Virus protein VP39"/>
    <property type="match status" value="1"/>
</dbReference>
<accession>A0ABD2XZS8</accession>
<keyword evidence="2" id="KW-1185">Reference proteome</keyword>
<sequence>MKLVWSPETASKAYLDTVKTCELSNESSVAEMISAMAAGWNARLIVETWTKGGVMATSIGLAIASHHTGGKHVCIVADEASRMEYIEAMEKAGKSPPQVIVGEPEEAAEGLEGGIDFMVVDCRQSEFARIFKVAKLGERGAVLICKNAFSKLASDFRWNSVLDAKSRIVRSVFLPVGNGLDIAHVGAKSENSSGTRKGAGRWIKHINRETGEEFVIRK</sequence>
<comment type="caution">
    <text evidence="1">The sequence shown here is derived from an EMBL/GenBank/DDBJ whole genome shotgun (WGS) entry which is preliminary data.</text>
</comment>
<protein>
    <submittedName>
        <fullName evidence="1">Uncharacterized protein</fullName>
    </submittedName>
</protein>
<dbReference type="PANTHER" id="PTHR33593:SF2">
    <property type="entry name" value="ANKYRIN REPEAT_KH DOMAIN PROTEIN (DUF1442)"/>
    <property type="match status" value="1"/>
</dbReference>
<proteinExistence type="predicted"/>
<gene>
    <name evidence="1" type="ORF">ACH5RR_038578</name>
</gene>
<evidence type="ECO:0000313" key="2">
    <source>
        <dbReference type="Proteomes" id="UP001630127"/>
    </source>
</evidence>
<dbReference type="EMBL" id="JBJUIK010000016">
    <property type="protein sequence ID" value="KAL3499485.1"/>
    <property type="molecule type" value="Genomic_DNA"/>
</dbReference>
<evidence type="ECO:0000313" key="1">
    <source>
        <dbReference type="EMBL" id="KAL3499485.1"/>
    </source>
</evidence>
<dbReference type="Pfam" id="PF07279">
    <property type="entry name" value="DUF1442"/>
    <property type="match status" value="1"/>
</dbReference>
<dbReference type="PANTHER" id="PTHR33593">
    <property type="entry name" value="DUF1442 FAMILY PROTEIN"/>
    <property type="match status" value="1"/>
</dbReference>
<dbReference type="Proteomes" id="UP001630127">
    <property type="component" value="Unassembled WGS sequence"/>
</dbReference>